<evidence type="ECO:0000256" key="2">
    <source>
        <dbReference type="PIRNR" id="PIRNR003107"/>
    </source>
</evidence>
<evidence type="ECO:0000313" key="5">
    <source>
        <dbReference type="Proteomes" id="UP000625527"/>
    </source>
</evidence>
<protein>
    <recommendedName>
        <fullName evidence="2">Phosphate-specific transport system accessory protein PhoU</fullName>
    </recommendedName>
</protein>
<proteinExistence type="inferred from homology"/>
<comment type="caution">
    <text evidence="4">The sequence shown here is derived from an EMBL/GenBank/DDBJ whole genome shotgun (WGS) entry which is preliminary data.</text>
</comment>
<keyword evidence="2" id="KW-0813">Transport</keyword>
<name>A0ABR9MUX5_9MICO</name>
<dbReference type="RefSeq" id="WP_192861740.1">
    <property type="nucleotide sequence ID" value="NZ_JADAQT010000058.1"/>
</dbReference>
<dbReference type="NCBIfam" id="TIGR02135">
    <property type="entry name" value="phoU_full"/>
    <property type="match status" value="1"/>
</dbReference>
<evidence type="ECO:0000256" key="1">
    <source>
        <dbReference type="ARBA" id="ARBA00022592"/>
    </source>
</evidence>
<comment type="subcellular location">
    <subcellularLocation>
        <location evidence="2">Cytoplasm</location>
    </subcellularLocation>
</comment>
<dbReference type="InterPro" id="IPR038078">
    <property type="entry name" value="PhoU-like_sf"/>
</dbReference>
<dbReference type="Pfam" id="PF01895">
    <property type="entry name" value="PhoU"/>
    <property type="match status" value="2"/>
</dbReference>
<comment type="subunit">
    <text evidence="2">Homodimer.</text>
</comment>
<dbReference type="Gene3D" id="1.20.58.220">
    <property type="entry name" value="Phosphate transport system protein phou homolog 2, domain 2"/>
    <property type="match status" value="1"/>
</dbReference>
<dbReference type="PANTHER" id="PTHR42930:SF3">
    <property type="entry name" value="PHOSPHATE-SPECIFIC TRANSPORT SYSTEM ACCESSORY PROTEIN PHOU"/>
    <property type="match status" value="1"/>
</dbReference>
<evidence type="ECO:0000259" key="3">
    <source>
        <dbReference type="Pfam" id="PF01895"/>
    </source>
</evidence>
<keyword evidence="5" id="KW-1185">Reference proteome</keyword>
<dbReference type="SUPFAM" id="SSF109755">
    <property type="entry name" value="PhoU-like"/>
    <property type="match status" value="1"/>
</dbReference>
<keyword evidence="2" id="KW-0963">Cytoplasm</keyword>
<accession>A0ABR9MUX5</accession>
<comment type="function">
    <text evidence="2">Plays a role in the regulation of phosphate uptake.</text>
</comment>
<reference evidence="4 5" key="1">
    <citation type="submission" date="2020-10" db="EMBL/GenBank/DDBJ databases">
        <title>Myceligenerans pegani sp. nov., an endophytic actinomycete isolated from Peganum harmala L. in Xinjiang, China.</title>
        <authorList>
            <person name="Xin L."/>
        </authorList>
    </citation>
    <scope>NUCLEOTIDE SEQUENCE [LARGE SCALE GENOMIC DNA]</scope>
    <source>
        <strain evidence="4 5">TRM65318</strain>
    </source>
</reference>
<organism evidence="4 5">
    <name type="scientific">Myceligenerans pegani</name>
    <dbReference type="NCBI Taxonomy" id="2776917"/>
    <lineage>
        <taxon>Bacteria</taxon>
        <taxon>Bacillati</taxon>
        <taxon>Actinomycetota</taxon>
        <taxon>Actinomycetes</taxon>
        <taxon>Micrococcales</taxon>
        <taxon>Promicromonosporaceae</taxon>
        <taxon>Myceligenerans</taxon>
    </lineage>
</organism>
<feature type="domain" description="PhoU" evidence="3">
    <location>
        <begin position="16"/>
        <end position="103"/>
    </location>
</feature>
<dbReference type="InterPro" id="IPR028366">
    <property type="entry name" value="PhoU"/>
</dbReference>
<dbReference type="InterPro" id="IPR026022">
    <property type="entry name" value="PhoU_dom"/>
</dbReference>
<keyword evidence="1 2" id="KW-0592">Phosphate transport</keyword>
<evidence type="ECO:0000313" key="4">
    <source>
        <dbReference type="EMBL" id="MBE1875175.1"/>
    </source>
</evidence>
<dbReference type="EMBL" id="JADAQT010000058">
    <property type="protein sequence ID" value="MBE1875175.1"/>
    <property type="molecule type" value="Genomic_DNA"/>
</dbReference>
<dbReference type="PANTHER" id="PTHR42930">
    <property type="entry name" value="PHOSPHATE-SPECIFIC TRANSPORT SYSTEM ACCESSORY PROTEIN PHOU"/>
    <property type="match status" value="1"/>
</dbReference>
<feature type="domain" description="PhoU" evidence="3">
    <location>
        <begin position="122"/>
        <end position="204"/>
    </location>
</feature>
<gene>
    <name evidence="4" type="primary">phoU</name>
    <name evidence="4" type="ORF">IHE71_05550</name>
</gene>
<dbReference type="PIRSF" id="PIRSF003107">
    <property type="entry name" value="PhoU"/>
    <property type="match status" value="1"/>
</dbReference>
<comment type="similarity">
    <text evidence="2">Belongs to the PhoU family.</text>
</comment>
<dbReference type="Proteomes" id="UP000625527">
    <property type="component" value="Unassembled WGS sequence"/>
</dbReference>
<sequence>MRQIFEAELRQVGDDLAEMSRLVESAIGKAGKALREADLQLAQEVIASDKTIDQLEASLDERCVHLLAQQAPVATDLRVIVSALRMSSSLERMGDLARHVAQVARGRYPAQAIAPAAADIFTRMDEAAVRVAERTTRLLETRDLEVAQAIEQDDDLLDELHQETFGALLGEDWDGTVQEAVDITLVGRYYERFGDHGVSIAKRVTFLVTGDFPEDHQHNQ</sequence>